<dbReference type="AlphaFoldDB" id="A0A5N4A555"/>
<evidence type="ECO:0000313" key="2">
    <source>
        <dbReference type="Proteomes" id="UP000327044"/>
    </source>
</evidence>
<accession>A0A5N4A555</accession>
<reference evidence="1 2" key="1">
    <citation type="journal article" date="2018" name="Elife">
        <title>Firefly genomes illuminate parallel origins of bioluminescence in beetles.</title>
        <authorList>
            <person name="Fallon T.R."/>
            <person name="Lower S.E."/>
            <person name="Chang C.H."/>
            <person name="Bessho-Uehara M."/>
            <person name="Martin G.J."/>
            <person name="Bewick A.J."/>
            <person name="Behringer M."/>
            <person name="Debat H.J."/>
            <person name="Wong I."/>
            <person name="Day J.C."/>
            <person name="Suvorov A."/>
            <person name="Silva C.J."/>
            <person name="Stanger-Hall K.F."/>
            <person name="Hall D.W."/>
            <person name="Schmitz R.J."/>
            <person name="Nelson D.R."/>
            <person name="Lewis S.M."/>
            <person name="Shigenobu S."/>
            <person name="Bybee S.M."/>
            <person name="Larracuente A.M."/>
            <person name="Oba Y."/>
            <person name="Weng J.K."/>
        </authorList>
    </citation>
    <scope>NUCLEOTIDE SEQUENCE [LARGE SCALE GENOMIC DNA]</scope>
    <source>
        <strain evidence="1">1611_PpyrPB1</strain>
        <tissue evidence="1">Whole body</tissue>
    </source>
</reference>
<keyword evidence="2" id="KW-1185">Reference proteome</keyword>
<proteinExistence type="predicted"/>
<dbReference type="InParanoid" id="A0A5N4A555"/>
<dbReference type="InterPro" id="IPR013783">
    <property type="entry name" value="Ig-like_fold"/>
</dbReference>
<evidence type="ECO:0000313" key="1">
    <source>
        <dbReference type="EMBL" id="KAB0792418.1"/>
    </source>
</evidence>
<feature type="non-terminal residue" evidence="1">
    <location>
        <position position="53"/>
    </location>
</feature>
<organism evidence="1 2">
    <name type="scientific">Photinus pyralis</name>
    <name type="common">Common eastern firefly</name>
    <name type="synonym">Lampyris pyralis</name>
    <dbReference type="NCBI Taxonomy" id="7054"/>
    <lineage>
        <taxon>Eukaryota</taxon>
        <taxon>Metazoa</taxon>
        <taxon>Ecdysozoa</taxon>
        <taxon>Arthropoda</taxon>
        <taxon>Hexapoda</taxon>
        <taxon>Insecta</taxon>
        <taxon>Pterygota</taxon>
        <taxon>Neoptera</taxon>
        <taxon>Endopterygota</taxon>
        <taxon>Coleoptera</taxon>
        <taxon>Polyphaga</taxon>
        <taxon>Elateriformia</taxon>
        <taxon>Elateroidea</taxon>
        <taxon>Lampyridae</taxon>
        <taxon>Lampyrinae</taxon>
        <taxon>Photinus</taxon>
    </lineage>
</organism>
<sequence>TYETTQDTDGLFTETAKLNVRLTRGDLKARYECRVASDALQRPMMAYLDMEVL</sequence>
<gene>
    <name evidence="1" type="ORF">PPYR_14377</name>
</gene>
<comment type="caution">
    <text evidence="1">The sequence shown here is derived from an EMBL/GenBank/DDBJ whole genome shotgun (WGS) entry which is preliminary data.</text>
</comment>
<protein>
    <recommendedName>
        <fullName evidence="3">Ig-like domain-containing protein</fullName>
    </recommendedName>
</protein>
<feature type="non-terminal residue" evidence="1">
    <location>
        <position position="1"/>
    </location>
</feature>
<dbReference type="EMBL" id="VVIM01000010">
    <property type="protein sequence ID" value="KAB0792418.1"/>
    <property type="molecule type" value="Genomic_DNA"/>
</dbReference>
<dbReference type="Proteomes" id="UP000327044">
    <property type="component" value="Unassembled WGS sequence"/>
</dbReference>
<dbReference type="Gene3D" id="2.60.40.10">
    <property type="entry name" value="Immunoglobulins"/>
    <property type="match status" value="1"/>
</dbReference>
<evidence type="ECO:0008006" key="3">
    <source>
        <dbReference type="Google" id="ProtNLM"/>
    </source>
</evidence>
<name>A0A5N4A555_PHOPY</name>